<dbReference type="AlphaFoldDB" id="W0RGA0"/>
<dbReference type="GO" id="GO:0006352">
    <property type="term" value="P:DNA-templated transcription initiation"/>
    <property type="evidence" value="ECO:0007669"/>
    <property type="project" value="InterPro"/>
</dbReference>
<dbReference type="EMBL" id="CP007128">
    <property type="protein sequence ID" value="AHG88423.1"/>
    <property type="molecule type" value="Genomic_DNA"/>
</dbReference>
<dbReference type="InterPro" id="IPR036388">
    <property type="entry name" value="WH-like_DNA-bd_sf"/>
</dbReference>
<dbReference type="InParanoid" id="W0RGA0"/>
<dbReference type="OrthoDB" id="128473at2"/>
<dbReference type="Pfam" id="PF07638">
    <property type="entry name" value="Sigma70_ECF"/>
    <property type="match status" value="1"/>
</dbReference>
<dbReference type="Gene3D" id="1.10.10.10">
    <property type="entry name" value="Winged helix-like DNA-binding domain superfamily/Winged helix DNA-binding domain"/>
    <property type="match status" value="1"/>
</dbReference>
<dbReference type="NCBIfam" id="TIGR02937">
    <property type="entry name" value="sigma70-ECF"/>
    <property type="match status" value="1"/>
</dbReference>
<evidence type="ECO:0000256" key="1">
    <source>
        <dbReference type="ARBA" id="ARBA00023015"/>
    </source>
</evidence>
<organism evidence="5 6">
    <name type="scientific">Gemmatirosa kalamazoonensis</name>
    <dbReference type="NCBI Taxonomy" id="861299"/>
    <lineage>
        <taxon>Bacteria</taxon>
        <taxon>Pseudomonadati</taxon>
        <taxon>Gemmatimonadota</taxon>
        <taxon>Gemmatimonadia</taxon>
        <taxon>Gemmatimonadales</taxon>
        <taxon>Gemmatimonadaceae</taxon>
        <taxon>Gemmatirosa</taxon>
    </lineage>
</organism>
<dbReference type="NCBIfam" id="TIGR02999">
    <property type="entry name" value="Sig-70_X6"/>
    <property type="match status" value="1"/>
</dbReference>
<evidence type="ECO:0000313" key="5">
    <source>
        <dbReference type="EMBL" id="AHG88423.1"/>
    </source>
</evidence>
<dbReference type="HOGENOM" id="CLU_102127_0_0_0"/>
<evidence type="ECO:0000256" key="3">
    <source>
        <dbReference type="ARBA" id="ARBA00023163"/>
    </source>
</evidence>
<dbReference type="InterPro" id="IPR013324">
    <property type="entry name" value="RNA_pol_sigma_r3/r4-like"/>
</dbReference>
<dbReference type="GO" id="GO:0016987">
    <property type="term" value="F:sigma factor activity"/>
    <property type="evidence" value="ECO:0007669"/>
    <property type="project" value="UniProtKB-KW"/>
</dbReference>
<dbReference type="eggNOG" id="COG1595">
    <property type="taxonomic scope" value="Bacteria"/>
</dbReference>
<dbReference type="InterPro" id="IPR039425">
    <property type="entry name" value="RNA_pol_sigma-70-like"/>
</dbReference>
<dbReference type="InterPro" id="IPR053812">
    <property type="entry name" value="HTH_Sigma70_ECF-like"/>
</dbReference>
<keyword evidence="1" id="KW-0805">Transcription regulation</keyword>
<evidence type="ECO:0000259" key="4">
    <source>
        <dbReference type="Pfam" id="PF07638"/>
    </source>
</evidence>
<keyword evidence="2" id="KW-0731">Sigma factor</keyword>
<reference evidence="5 6" key="1">
    <citation type="journal article" date="2014" name="Genome Announc.">
        <title>Genome Sequence and Methylome of Soil Bacterium Gemmatirosa kalamazoonensis KBS708T, a Member of the Rarely Cultivated Gemmatimonadetes Phylum.</title>
        <authorList>
            <person name="Debruyn J.M."/>
            <person name="Radosevich M."/>
            <person name="Wommack K.E."/>
            <person name="Polson S.W."/>
            <person name="Hauser L.J."/>
            <person name="Fawaz M.N."/>
            <person name="Korlach J."/>
            <person name="Tsai Y.C."/>
        </authorList>
    </citation>
    <scope>NUCLEOTIDE SEQUENCE [LARGE SCALE GENOMIC DNA]</scope>
    <source>
        <strain evidence="5 6">KBS708</strain>
    </source>
</reference>
<dbReference type="InterPro" id="IPR014284">
    <property type="entry name" value="RNA_pol_sigma-70_dom"/>
</dbReference>
<dbReference type="KEGG" id="gba:J421_0886"/>
<dbReference type="PANTHER" id="PTHR43133:SF39">
    <property type="entry name" value="SIMILAR TO RNA POLYMERASE SIGMA-E FACTOR"/>
    <property type="match status" value="1"/>
</dbReference>
<dbReference type="SUPFAM" id="SSF88659">
    <property type="entry name" value="Sigma3 and sigma4 domains of RNA polymerase sigma factors"/>
    <property type="match status" value="1"/>
</dbReference>
<keyword evidence="6" id="KW-1185">Reference proteome</keyword>
<sequence>MTGTPHPDLLDALRAHEELEQLVPLVYDELRRIAHRQLAARAPGATLQTTGLVHEAYLKLVDQSRARWSDRAHFLAVASLAMRHVLVDRAKARLAQKRGGGRVRVSLDEDRIAADDQPEALLQLHEALERLAAVEPRLARVVECRFFGGLTQEEIAESLGIAVRTVERDWAKARVLLRRALLE</sequence>
<name>W0RGA0_9BACT</name>
<feature type="domain" description="RNA polymerase sigma-70 ECF-like HTH" evidence="4">
    <location>
        <begin position="19"/>
        <end position="181"/>
    </location>
</feature>
<proteinExistence type="predicted"/>
<evidence type="ECO:0000313" key="6">
    <source>
        <dbReference type="Proteomes" id="UP000019151"/>
    </source>
</evidence>
<protein>
    <submittedName>
        <fullName evidence="5">RNA polymerase sigma factor</fullName>
    </submittedName>
</protein>
<dbReference type="InterPro" id="IPR011517">
    <property type="entry name" value="RNA_pol_sigma70_ECF-like"/>
</dbReference>
<keyword evidence="3" id="KW-0804">Transcription</keyword>
<gene>
    <name evidence="5" type="ORF">J421_0886</name>
</gene>
<dbReference type="RefSeq" id="WP_025409962.1">
    <property type="nucleotide sequence ID" value="NZ_CP007128.1"/>
</dbReference>
<dbReference type="Proteomes" id="UP000019151">
    <property type="component" value="Chromosome"/>
</dbReference>
<dbReference type="STRING" id="861299.J421_0886"/>
<accession>W0RGA0</accession>
<dbReference type="PANTHER" id="PTHR43133">
    <property type="entry name" value="RNA POLYMERASE ECF-TYPE SIGMA FACTO"/>
    <property type="match status" value="1"/>
</dbReference>
<evidence type="ECO:0000256" key="2">
    <source>
        <dbReference type="ARBA" id="ARBA00023082"/>
    </source>
</evidence>